<dbReference type="PANTHER" id="PTHR43003">
    <property type="entry name" value="DNA-3-METHYLADENINE GLYCOSYLASE"/>
    <property type="match status" value="1"/>
</dbReference>
<name>A0A9X1NL01_9ACTN</name>
<dbReference type="EMBL" id="JAJOMB010000022">
    <property type="protein sequence ID" value="MCD5315454.1"/>
    <property type="molecule type" value="Genomic_DNA"/>
</dbReference>
<dbReference type="PANTHER" id="PTHR43003:SF6">
    <property type="entry name" value="DNA GLYCOSYLASE"/>
    <property type="match status" value="1"/>
</dbReference>
<dbReference type="InterPro" id="IPR051912">
    <property type="entry name" value="Alkylbase_DNA_Glycosylase/TA"/>
</dbReference>
<protein>
    <submittedName>
        <fullName evidence="4">DNA-3-methyladenine glycosylase 2 family protein</fullName>
    </submittedName>
</protein>
<dbReference type="GO" id="GO:0032993">
    <property type="term" value="C:protein-DNA complex"/>
    <property type="evidence" value="ECO:0007669"/>
    <property type="project" value="TreeGrafter"/>
</dbReference>
<dbReference type="GO" id="GO:0005737">
    <property type="term" value="C:cytoplasm"/>
    <property type="evidence" value="ECO:0007669"/>
    <property type="project" value="TreeGrafter"/>
</dbReference>
<reference evidence="4" key="1">
    <citation type="submission" date="2021-11" db="EMBL/GenBank/DDBJ databases">
        <title>Streptomyces corallinus and Kineosporia corallina sp. nov., two new coral-derived marine actinobacteria.</title>
        <authorList>
            <person name="Buangrab K."/>
            <person name="Sutthacheep M."/>
            <person name="Yeemin T."/>
            <person name="Harunari E."/>
            <person name="Igarashi Y."/>
            <person name="Sripreechasak P."/>
            <person name="Kanchanasin P."/>
            <person name="Tanasupawat S."/>
            <person name="Phongsopitanun W."/>
        </authorList>
    </citation>
    <scope>NUCLEOTIDE SEQUENCE</scope>
    <source>
        <strain evidence="4">JCM 31032</strain>
    </source>
</reference>
<feature type="compositionally biased region" description="Polar residues" evidence="3">
    <location>
        <begin position="1"/>
        <end position="12"/>
    </location>
</feature>
<dbReference type="GO" id="GO:0032131">
    <property type="term" value="F:alkylated DNA binding"/>
    <property type="evidence" value="ECO:0007669"/>
    <property type="project" value="TreeGrafter"/>
</dbReference>
<accession>A0A9X1NL01</accession>
<dbReference type="InterPro" id="IPR011257">
    <property type="entry name" value="DNA_glycosylase"/>
</dbReference>
<dbReference type="GO" id="GO:0006285">
    <property type="term" value="P:base-excision repair, AP site formation"/>
    <property type="evidence" value="ECO:0007669"/>
    <property type="project" value="TreeGrafter"/>
</dbReference>
<dbReference type="RefSeq" id="WP_231448275.1">
    <property type="nucleotide sequence ID" value="NZ_JAJOMB010000022.1"/>
</dbReference>
<dbReference type="Gene3D" id="1.10.340.30">
    <property type="entry name" value="Hypothetical protein, domain 2"/>
    <property type="match status" value="1"/>
</dbReference>
<evidence type="ECO:0000256" key="1">
    <source>
        <dbReference type="ARBA" id="ARBA00022763"/>
    </source>
</evidence>
<gene>
    <name evidence="4" type="ORF">LR394_31615</name>
</gene>
<comment type="caution">
    <text evidence="4">The sequence shown here is derived from an EMBL/GenBank/DDBJ whole genome shotgun (WGS) entry which is preliminary data.</text>
</comment>
<evidence type="ECO:0000313" key="5">
    <source>
        <dbReference type="Proteomes" id="UP001138997"/>
    </source>
</evidence>
<sequence length="324" mass="35566">MLVTAGSATHPTSPGPARSSARTYRPGHPVNIHQILSGFRRGGSDPCYRTQAGAPIWRATRTPDGPALLRVNARASLGEVEATAWGPGAAWVLDGIPELLGAADDPAGFVPKPEHTKLVQAWRSHPNYRLPRSRTVFEALVPAVLEQKVTGLEARRSWRALVLKYGEPAPGPAQEATGMFVPPDAATWRQIPSWVWLKAGVDESRRRAVLNGAQVAGRLEQTVDLPHDEAARKLRTIPGIGVWTAAEVRQRSHGDPDAFSWADYHVSRNVSWALTGTVMDDEGCAEVIECYRGHRYRVQKLLELDAVARPRRAPRMTLPTHLPR</sequence>
<dbReference type="GO" id="GO:0008725">
    <property type="term" value="F:DNA-3-methyladenine glycosylase activity"/>
    <property type="evidence" value="ECO:0007669"/>
    <property type="project" value="TreeGrafter"/>
</dbReference>
<dbReference type="Proteomes" id="UP001138997">
    <property type="component" value="Unassembled WGS sequence"/>
</dbReference>
<keyword evidence="1" id="KW-0227">DNA damage</keyword>
<dbReference type="AlphaFoldDB" id="A0A9X1NL01"/>
<evidence type="ECO:0000256" key="2">
    <source>
        <dbReference type="ARBA" id="ARBA00023204"/>
    </source>
</evidence>
<organism evidence="4 5">
    <name type="scientific">Kineosporia babensis</name>
    <dbReference type="NCBI Taxonomy" id="499548"/>
    <lineage>
        <taxon>Bacteria</taxon>
        <taxon>Bacillati</taxon>
        <taxon>Actinomycetota</taxon>
        <taxon>Actinomycetes</taxon>
        <taxon>Kineosporiales</taxon>
        <taxon>Kineosporiaceae</taxon>
        <taxon>Kineosporia</taxon>
    </lineage>
</organism>
<proteinExistence type="predicted"/>
<keyword evidence="2" id="KW-0234">DNA repair</keyword>
<dbReference type="GO" id="GO:0043916">
    <property type="term" value="F:DNA-7-methylguanine glycosylase activity"/>
    <property type="evidence" value="ECO:0007669"/>
    <property type="project" value="TreeGrafter"/>
</dbReference>
<evidence type="ECO:0000313" key="4">
    <source>
        <dbReference type="EMBL" id="MCD5315454.1"/>
    </source>
</evidence>
<evidence type="ECO:0000256" key="3">
    <source>
        <dbReference type="SAM" id="MobiDB-lite"/>
    </source>
</evidence>
<keyword evidence="5" id="KW-1185">Reference proteome</keyword>
<dbReference type="GO" id="GO:0006307">
    <property type="term" value="P:DNA alkylation repair"/>
    <property type="evidence" value="ECO:0007669"/>
    <property type="project" value="TreeGrafter"/>
</dbReference>
<dbReference type="SUPFAM" id="SSF48150">
    <property type="entry name" value="DNA-glycosylase"/>
    <property type="match status" value="1"/>
</dbReference>
<feature type="region of interest" description="Disordered" evidence="3">
    <location>
        <begin position="1"/>
        <end position="27"/>
    </location>
</feature>